<dbReference type="GO" id="GO:0016020">
    <property type="term" value="C:membrane"/>
    <property type="evidence" value="ECO:0007669"/>
    <property type="project" value="UniProtKB-SubCell"/>
</dbReference>
<feature type="region of interest" description="Disordered" evidence="6">
    <location>
        <begin position="26"/>
        <end position="63"/>
    </location>
</feature>
<feature type="transmembrane region" description="Helical" evidence="7">
    <location>
        <begin position="135"/>
        <end position="161"/>
    </location>
</feature>
<evidence type="ECO:0000256" key="6">
    <source>
        <dbReference type="SAM" id="MobiDB-lite"/>
    </source>
</evidence>
<name>A0A6U6KYX8_9STRA</name>
<sequence>MTNAAGERTALMEGVETRQQTAGLDLIPLSEGQDGASEAVLSDGMRKPVEFEDGHEDEEKDKDAPQLTVRAVVVGLIIGTVLCFTNMHFGLQTGWVTMGSIQAAVVGFAVFKLCLPENCGGGTRGVPFGPLENVVLQTVSVATATMPLAGGFVGIIPALGMLDPPVRLTGRELLAWCAALTYFGIFFAVPLRRQTILVEELPFPSGTATAKLIEVLHGKGDGSREELAARWRSLGYSFAASFALSLVCFFVPAFENWHVGSWVGMPFLTSWQWTLRPSLSYVGQGMIMGLRPALSMLGGAVVGWAVLGPLARGLGWAPGEITNWEDGALGWLLWVSIGLMLAEALTSFVIAACFPASGKEKCKAPLKEYNYDHDEGEVEVAPPSQLVPTPWWAGGLASAVVLVMAVFAPLFGIQTWQTFLAVALSCLVAILAVRALGQTDLNPVSGVGKLSQIVFAFVAPGHVVTNLAAGALAEAGAMQAGDLMQDLKTGHLLGASPRAQFFSQLIGSTASIFVTVAAFSMYESTYGIPSTDFPAPVAHIWKDMALLMKDGPGALPRSAVCFAALFAVIGVSLPILEMTLGERRRHWVPSGIAFGIGMYITPDWTIPRVIGAVVESWWHSRNPSGHSLHYLMVASGFVLGDGVMSILALLLKAMQVPTFG</sequence>
<accession>A0A6U6KYX8</accession>
<feature type="transmembrane region" description="Helical" evidence="7">
    <location>
        <begin position="588"/>
        <end position="610"/>
    </location>
</feature>
<gene>
    <name evidence="8" type="ORF">OAUR00152_LOCUS40366</name>
    <name evidence="9" type="ORF">OAUR00152_LOCUS40367</name>
</gene>
<dbReference type="GO" id="GO:0035673">
    <property type="term" value="F:oligopeptide transmembrane transporter activity"/>
    <property type="evidence" value="ECO:0007669"/>
    <property type="project" value="InterPro"/>
</dbReference>
<keyword evidence="2" id="KW-0813">Transport</keyword>
<comment type="subcellular location">
    <subcellularLocation>
        <location evidence="1">Membrane</location>
        <topology evidence="1">Multi-pass membrane protein</topology>
    </subcellularLocation>
</comment>
<dbReference type="NCBIfam" id="TIGR00728">
    <property type="entry name" value="OPT_sfam"/>
    <property type="match status" value="1"/>
</dbReference>
<feature type="transmembrane region" description="Helical" evidence="7">
    <location>
        <begin position="331"/>
        <end position="354"/>
    </location>
</feature>
<dbReference type="PANTHER" id="PTHR31645:SF0">
    <property type="entry name" value="OLIGOPEPTIDE TRANSPORTER YGL114W-RELATED"/>
    <property type="match status" value="1"/>
</dbReference>
<keyword evidence="3 7" id="KW-0812">Transmembrane</keyword>
<feature type="transmembrane region" description="Helical" evidence="7">
    <location>
        <begin position="288"/>
        <end position="311"/>
    </location>
</feature>
<evidence type="ECO:0000256" key="2">
    <source>
        <dbReference type="ARBA" id="ARBA00022448"/>
    </source>
</evidence>
<dbReference type="EMBL" id="HBKQ01059076">
    <property type="protein sequence ID" value="CAE2285918.1"/>
    <property type="molecule type" value="Transcribed_RNA"/>
</dbReference>
<feature type="transmembrane region" description="Helical" evidence="7">
    <location>
        <begin position="95"/>
        <end position="115"/>
    </location>
</feature>
<keyword evidence="5 7" id="KW-0472">Membrane</keyword>
<dbReference type="Pfam" id="PF03169">
    <property type="entry name" value="OPT"/>
    <property type="match status" value="1"/>
</dbReference>
<feature type="transmembrane region" description="Helical" evidence="7">
    <location>
        <begin position="391"/>
        <end position="413"/>
    </location>
</feature>
<protein>
    <recommendedName>
        <fullName evidence="10">Oligopeptide transporter</fullName>
    </recommendedName>
</protein>
<evidence type="ECO:0000313" key="9">
    <source>
        <dbReference type="EMBL" id="CAE2285921.1"/>
    </source>
</evidence>
<dbReference type="AlphaFoldDB" id="A0A6U6KYX8"/>
<feature type="transmembrane region" description="Helical" evidence="7">
    <location>
        <begin position="173"/>
        <end position="191"/>
    </location>
</feature>
<feature type="transmembrane region" description="Helical" evidence="7">
    <location>
        <begin position="630"/>
        <end position="651"/>
    </location>
</feature>
<keyword evidence="4 7" id="KW-1133">Transmembrane helix</keyword>
<evidence type="ECO:0000256" key="3">
    <source>
        <dbReference type="ARBA" id="ARBA00022692"/>
    </source>
</evidence>
<feature type="transmembrane region" description="Helical" evidence="7">
    <location>
        <begin position="554"/>
        <end position="576"/>
    </location>
</feature>
<proteinExistence type="predicted"/>
<evidence type="ECO:0000313" key="8">
    <source>
        <dbReference type="EMBL" id="CAE2285918.1"/>
    </source>
</evidence>
<dbReference type="PANTHER" id="PTHR31645">
    <property type="entry name" value="OLIGOPEPTIDE TRANSPORTER YGL114W-RELATED"/>
    <property type="match status" value="1"/>
</dbReference>
<feature type="transmembrane region" description="Helical" evidence="7">
    <location>
        <begin position="67"/>
        <end position="89"/>
    </location>
</feature>
<reference evidence="8" key="1">
    <citation type="submission" date="2021-01" db="EMBL/GenBank/DDBJ databases">
        <authorList>
            <person name="Corre E."/>
            <person name="Pelletier E."/>
            <person name="Niang G."/>
            <person name="Scheremetjew M."/>
            <person name="Finn R."/>
            <person name="Kale V."/>
            <person name="Holt S."/>
            <person name="Cochrane G."/>
            <person name="Meng A."/>
            <person name="Brown T."/>
            <person name="Cohen L."/>
        </authorList>
    </citation>
    <scope>NUCLEOTIDE SEQUENCE</scope>
    <source>
        <strain evidence="8">Isolate 1302-5</strain>
    </source>
</reference>
<evidence type="ECO:0008006" key="10">
    <source>
        <dbReference type="Google" id="ProtNLM"/>
    </source>
</evidence>
<evidence type="ECO:0000256" key="7">
    <source>
        <dbReference type="SAM" id="Phobius"/>
    </source>
</evidence>
<evidence type="ECO:0000256" key="4">
    <source>
        <dbReference type="ARBA" id="ARBA00022989"/>
    </source>
</evidence>
<evidence type="ECO:0000256" key="1">
    <source>
        <dbReference type="ARBA" id="ARBA00004141"/>
    </source>
</evidence>
<dbReference type="EMBL" id="HBKQ01059077">
    <property type="protein sequence ID" value="CAE2285921.1"/>
    <property type="molecule type" value="Transcribed_RNA"/>
</dbReference>
<dbReference type="InterPro" id="IPR045035">
    <property type="entry name" value="YSL-like"/>
</dbReference>
<feature type="transmembrane region" description="Helical" evidence="7">
    <location>
        <begin position="501"/>
        <end position="522"/>
    </location>
</feature>
<dbReference type="InterPro" id="IPR004813">
    <property type="entry name" value="OPT"/>
</dbReference>
<feature type="transmembrane region" description="Helical" evidence="7">
    <location>
        <begin position="234"/>
        <end position="253"/>
    </location>
</feature>
<feature type="transmembrane region" description="Helical" evidence="7">
    <location>
        <begin position="419"/>
        <end position="437"/>
    </location>
</feature>
<organism evidence="8">
    <name type="scientific">Odontella aurita</name>
    <dbReference type="NCBI Taxonomy" id="265563"/>
    <lineage>
        <taxon>Eukaryota</taxon>
        <taxon>Sar</taxon>
        <taxon>Stramenopiles</taxon>
        <taxon>Ochrophyta</taxon>
        <taxon>Bacillariophyta</taxon>
        <taxon>Mediophyceae</taxon>
        <taxon>Biddulphiophycidae</taxon>
        <taxon>Eupodiscales</taxon>
        <taxon>Odontellaceae</taxon>
        <taxon>Odontella</taxon>
    </lineage>
</organism>
<evidence type="ECO:0000256" key="5">
    <source>
        <dbReference type="ARBA" id="ARBA00023136"/>
    </source>
</evidence>